<name>A0ACB7YGV2_9ERIC</name>
<sequence length="525" mass="59831">MADNTRGRPSDAGSDRPSSHFFKIIHTSEVPYQKLRIPKKFIIRYGKDMGNHIFLKVPSGAVWNVELVKSSDAVWMCNGWKEFAKYYSIGFRHLLVFRYDGSSNFHVIIFDTSASEIEYPASATHAEQTNIKDSPVNMACNSRRWQSDVDGSNQSSSQVKAAPHFFKIIHSADVPNQKLRIPKKFIIRYGKNMGNHVFLKLPSGDVWKVELETSNDVVWMCNGWKEFAKYYSLGFGHLLVFRYDGSYNFLVLVFDTSASEIEYPVTANHGEPTNINGNGNSKIPKTEDIESDDSVEILGCSSCATYNTIKEEIYGRDENEKDTSVEILDDSLVPDFPVFDRERANKKSRMENNYNRRELPPDIQSEGLKLPNQTKNVMIETEKEYPRGTPIEKRRHQSQIPVKMLSATANVNSTALERAQTFKSKKPFFVVQMQPSYVTRVCYMNVPLGFVKKYLRDNQKNINLQISDGTTWLVRCYAQSTVSGKRSLGWGPFVRANNLIVGDVCVFELMSNGIEPTMNVTIFRK</sequence>
<dbReference type="Proteomes" id="UP000828048">
    <property type="component" value="Chromosome 8"/>
</dbReference>
<keyword evidence="2" id="KW-1185">Reference proteome</keyword>
<gene>
    <name evidence="1" type="ORF">Vadar_024598</name>
</gene>
<dbReference type="EMBL" id="CM037158">
    <property type="protein sequence ID" value="KAH7852418.1"/>
    <property type="molecule type" value="Genomic_DNA"/>
</dbReference>
<evidence type="ECO:0000313" key="2">
    <source>
        <dbReference type="Proteomes" id="UP000828048"/>
    </source>
</evidence>
<organism evidence="1 2">
    <name type="scientific">Vaccinium darrowii</name>
    <dbReference type="NCBI Taxonomy" id="229202"/>
    <lineage>
        <taxon>Eukaryota</taxon>
        <taxon>Viridiplantae</taxon>
        <taxon>Streptophyta</taxon>
        <taxon>Embryophyta</taxon>
        <taxon>Tracheophyta</taxon>
        <taxon>Spermatophyta</taxon>
        <taxon>Magnoliopsida</taxon>
        <taxon>eudicotyledons</taxon>
        <taxon>Gunneridae</taxon>
        <taxon>Pentapetalae</taxon>
        <taxon>asterids</taxon>
        <taxon>Ericales</taxon>
        <taxon>Ericaceae</taxon>
        <taxon>Vaccinioideae</taxon>
        <taxon>Vaccinieae</taxon>
        <taxon>Vaccinium</taxon>
    </lineage>
</organism>
<comment type="caution">
    <text evidence="1">The sequence shown here is derived from an EMBL/GenBank/DDBJ whole genome shotgun (WGS) entry which is preliminary data.</text>
</comment>
<proteinExistence type="predicted"/>
<reference evidence="1 2" key="1">
    <citation type="journal article" date="2021" name="Hortic Res">
        <title>High-quality reference genome and annotation aids understanding of berry development for evergreen blueberry (Vaccinium darrowii).</title>
        <authorList>
            <person name="Yu J."/>
            <person name="Hulse-Kemp A.M."/>
            <person name="Babiker E."/>
            <person name="Staton M."/>
        </authorList>
    </citation>
    <scope>NUCLEOTIDE SEQUENCE [LARGE SCALE GENOMIC DNA]</scope>
    <source>
        <strain evidence="2">cv. NJ 8807/NJ 8810</strain>
        <tissue evidence="1">Young leaf</tissue>
    </source>
</reference>
<accession>A0ACB7YGV2</accession>
<evidence type="ECO:0000313" key="1">
    <source>
        <dbReference type="EMBL" id="KAH7852418.1"/>
    </source>
</evidence>
<protein>
    <submittedName>
        <fullName evidence="1">Uncharacterized protein</fullName>
    </submittedName>
</protein>